<name>A0ABV6FSI4_9BACT</name>
<accession>A0ABV6FSI4</accession>
<organism evidence="1 2">
    <name type="scientific">Fontibacter flavus</name>
    <dbReference type="NCBI Taxonomy" id="654838"/>
    <lineage>
        <taxon>Bacteria</taxon>
        <taxon>Pseudomonadati</taxon>
        <taxon>Bacteroidota</taxon>
        <taxon>Cytophagia</taxon>
        <taxon>Cytophagales</taxon>
        <taxon>Cyclobacteriaceae</taxon>
        <taxon>Fontibacter</taxon>
    </lineage>
</organism>
<dbReference type="RefSeq" id="WP_382387290.1">
    <property type="nucleotide sequence ID" value="NZ_JBHLWI010000026.1"/>
</dbReference>
<evidence type="ECO:0000313" key="1">
    <source>
        <dbReference type="EMBL" id="MFC0262836.1"/>
    </source>
</evidence>
<sequence>MRHLKINNLLEILKTTDLFVEEGHTLEVKAAYLQGKGEEFLLQIFEELGGKGSPPVLERLKFDFKINRFLLIYDDEVHFNRYRLNTLKSELYDFFSFGWTETYKRLCRNYEKECLKAGLQDRIWNGPPLASKVFGNSEIPGDLSGNGSSGWKLNAYNDSQYDLLTRLHGFKLIRISMYENLMIGGSLRKLDDLLLHPNEVTQQGIRNWLLRKME</sequence>
<dbReference type="InterPro" id="IPR055679">
    <property type="entry name" value="DUF7255"/>
</dbReference>
<gene>
    <name evidence="1" type="ORF">ACFFIP_09095</name>
</gene>
<dbReference type="Pfam" id="PF23913">
    <property type="entry name" value="DUF7255"/>
    <property type="match status" value="1"/>
</dbReference>
<reference evidence="1 2" key="1">
    <citation type="submission" date="2024-09" db="EMBL/GenBank/DDBJ databases">
        <authorList>
            <person name="Sun Q."/>
            <person name="Mori K."/>
        </authorList>
    </citation>
    <scope>NUCLEOTIDE SEQUENCE [LARGE SCALE GENOMIC DNA]</scope>
    <source>
        <strain evidence="1 2">CCM 7650</strain>
    </source>
</reference>
<evidence type="ECO:0000313" key="2">
    <source>
        <dbReference type="Proteomes" id="UP001589797"/>
    </source>
</evidence>
<proteinExistence type="predicted"/>
<comment type="caution">
    <text evidence="1">The sequence shown here is derived from an EMBL/GenBank/DDBJ whole genome shotgun (WGS) entry which is preliminary data.</text>
</comment>
<dbReference type="Proteomes" id="UP001589797">
    <property type="component" value="Unassembled WGS sequence"/>
</dbReference>
<dbReference type="EMBL" id="JBHLWI010000026">
    <property type="protein sequence ID" value="MFC0262836.1"/>
    <property type="molecule type" value="Genomic_DNA"/>
</dbReference>
<keyword evidence="2" id="KW-1185">Reference proteome</keyword>
<protein>
    <submittedName>
        <fullName evidence="1">Uncharacterized protein</fullName>
    </submittedName>
</protein>